<evidence type="ECO:0000256" key="8">
    <source>
        <dbReference type="ARBA" id="ARBA00022833"/>
    </source>
</evidence>
<dbReference type="Pfam" id="PF01653">
    <property type="entry name" value="DNA_ligase_aden"/>
    <property type="match status" value="1"/>
</dbReference>
<dbReference type="InterPro" id="IPR033136">
    <property type="entry name" value="DNA_ligase_CS"/>
</dbReference>
<dbReference type="GO" id="GO:0006260">
    <property type="term" value="P:DNA replication"/>
    <property type="evidence" value="ECO:0007669"/>
    <property type="project" value="UniProtKB-KW"/>
</dbReference>
<dbReference type="SUPFAM" id="SSF50249">
    <property type="entry name" value="Nucleic acid-binding proteins"/>
    <property type="match status" value="1"/>
</dbReference>
<dbReference type="HAMAP" id="MF_01588">
    <property type="entry name" value="DNA_ligase_A"/>
    <property type="match status" value="1"/>
</dbReference>
<dbReference type="PROSITE" id="PS01056">
    <property type="entry name" value="DNA_LIGASE_N2"/>
    <property type="match status" value="1"/>
</dbReference>
<dbReference type="FunFam" id="1.10.150.20:FF:000006">
    <property type="entry name" value="DNA ligase"/>
    <property type="match status" value="1"/>
</dbReference>
<dbReference type="FunFam" id="3.30.470.30:FF:000001">
    <property type="entry name" value="DNA ligase"/>
    <property type="match status" value="1"/>
</dbReference>
<dbReference type="SUPFAM" id="SSF56091">
    <property type="entry name" value="DNA ligase/mRNA capping enzyme, catalytic domain"/>
    <property type="match status" value="1"/>
</dbReference>
<dbReference type="InterPro" id="IPR036420">
    <property type="entry name" value="BRCT_dom_sf"/>
</dbReference>
<evidence type="ECO:0000256" key="9">
    <source>
        <dbReference type="ARBA" id="ARBA00022842"/>
    </source>
</evidence>
<feature type="domain" description="BRCT" evidence="15">
    <location>
        <begin position="587"/>
        <end position="665"/>
    </location>
</feature>
<dbReference type="SUPFAM" id="SSF47781">
    <property type="entry name" value="RuvA domain 2-like"/>
    <property type="match status" value="1"/>
</dbReference>
<comment type="similarity">
    <text evidence="13 14">Belongs to the NAD-dependent DNA ligase family. LigA subfamily.</text>
</comment>
<feature type="binding site" evidence="14">
    <location>
        <position position="170"/>
    </location>
    <ligand>
        <name>NAD(+)</name>
        <dbReference type="ChEBI" id="CHEBI:57540"/>
    </ligand>
</feature>
<feature type="binding site" evidence="14">
    <location>
        <position position="309"/>
    </location>
    <ligand>
        <name>NAD(+)</name>
        <dbReference type="ChEBI" id="CHEBI:57540"/>
    </ligand>
</feature>
<evidence type="ECO:0000313" key="16">
    <source>
        <dbReference type="EMBL" id="RVU87561.1"/>
    </source>
</evidence>
<evidence type="ECO:0000256" key="14">
    <source>
        <dbReference type="HAMAP-Rule" id="MF_01588"/>
    </source>
</evidence>
<comment type="cofactor">
    <cofactor evidence="14">
        <name>Mg(2+)</name>
        <dbReference type="ChEBI" id="CHEBI:18420"/>
    </cofactor>
    <cofactor evidence="14">
        <name>Mn(2+)</name>
        <dbReference type="ChEBI" id="CHEBI:29035"/>
    </cofactor>
</comment>
<accession>A0AA94F2M4</accession>
<evidence type="ECO:0000256" key="10">
    <source>
        <dbReference type="ARBA" id="ARBA00023027"/>
    </source>
</evidence>
<keyword evidence="8 14" id="KW-0862">Zinc</keyword>
<reference evidence="16" key="1">
    <citation type="submission" date="2018-12" db="EMBL/GenBank/DDBJ databases">
        <title>Draft genome sequence of Flaovobacterium columnare BGFS27 isolated from channel catfish in Alabama.</title>
        <authorList>
            <person name="Cai W."/>
            <person name="Arias C."/>
        </authorList>
    </citation>
    <scope>NUCLEOTIDE SEQUENCE [LARGE SCALE GENOMIC DNA]</scope>
    <source>
        <strain evidence="16">BGFS27</strain>
    </source>
</reference>
<dbReference type="Gene3D" id="1.10.150.20">
    <property type="entry name" value="5' to 3' exonuclease, C-terminal subdomain"/>
    <property type="match status" value="2"/>
</dbReference>
<dbReference type="FunFam" id="1.10.287.610:FF:000002">
    <property type="entry name" value="DNA ligase"/>
    <property type="match status" value="1"/>
</dbReference>
<dbReference type="Pfam" id="PF03120">
    <property type="entry name" value="OB_DNA_ligase"/>
    <property type="match status" value="1"/>
</dbReference>
<feature type="binding site" evidence="14">
    <location>
        <position position="427"/>
    </location>
    <ligand>
        <name>Zn(2+)</name>
        <dbReference type="ChEBI" id="CHEBI:29105"/>
    </ligand>
</feature>
<dbReference type="EMBL" id="RWGX01000004">
    <property type="protein sequence ID" value="RVU87561.1"/>
    <property type="molecule type" value="Genomic_DNA"/>
</dbReference>
<keyword evidence="10 14" id="KW-0520">NAD</keyword>
<evidence type="ECO:0000256" key="1">
    <source>
        <dbReference type="ARBA" id="ARBA00004067"/>
    </source>
</evidence>
<evidence type="ECO:0000256" key="13">
    <source>
        <dbReference type="ARBA" id="ARBA00060881"/>
    </source>
</evidence>
<dbReference type="RefSeq" id="WP_127821850.1">
    <property type="nucleotide sequence ID" value="NZ_RWGX02000016.1"/>
</dbReference>
<dbReference type="CDD" id="cd17748">
    <property type="entry name" value="BRCT_DNA_ligase_like"/>
    <property type="match status" value="1"/>
</dbReference>
<comment type="caution">
    <text evidence="16">The sequence shown here is derived from an EMBL/GenBank/DDBJ whole genome shotgun (WGS) entry which is preliminary data.</text>
</comment>
<dbReference type="SMART" id="SM00532">
    <property type="entry name" value="LIGANc"/>
    <property type="match status" value="1"/>
</dbReference>
<gene>
    <name evidence="14 16" type="primary">ligA</name>
    <name evidence="16" type="ORF">EJB19_04790</name>
</gene>
<dbReference type="Gene3D" id="3.30.470.30">
    <property type="entry name" value="DNA ligase/mRNA capping enzyme"/>
    <property type="match status" value="1"/>
</dbReference>
<dbReference type="AlphaFoldDB" id="A0AA94F2M4"/>
<feature type="binding site" evidence="14">
    <location>
        <position position="134"/>
    </location>
    <ligand>
        <name>NAD(+)</name>
        <dbReference type="ChEBI" id="CHEBI:57540"/>
    </ligand>
</feature>
<evidence type="ECO:0000256" key="11">
    <source>
        <dbReference type="ARBA" id="ARBA00023204"/>
    </source>
</evidence>
<dbReference type="InterPro" id="IPR012340">
    <property type="entry name" value="NA-bd_OB-fold"/>
</dbReference>
<dbReference type="SMART" id="SM00292">
    <property type="entry name" value="BRCT"/>
    <property type="match status" value="1"/>
</dbReference>
<dbReference type="Gene3D" id="2.40.50.140">
    <property type="entry name" value="Nucleic acid-binding proteins"/>
    <property type="match status" value="1"/>
</dbReference>
<proteinExistence type="inferred from homology"/>
<evidence type="ECO:0000256" key="5">
    <source>
        <dbReference type="ARBA" id="ARBA00022705"/>
    </source>
</evidence>
<dbReference type="PROSITE" id="PS50172">
    <property type="entry name" value="BRCT"/>
    <property type="match status" value="1"/>
</dbReference>
<keyword evidence="4 14" id="KW-0436">Ligase</keyword>
<dbReference type="EC" id="6.5.1.2" evidence="2 14"/>
<dbReference type="FunFam" id="2.40.50.140:FF:000012">
    <property type="entry name" value="DNA ligase"/>
    <property type="match status" value="1"/>
</dbReference>
<feature type="active site" description="N6-AMP-lysine intermediate" evidence="14">
    <location>
        <position position="113"/>
    </location>
</feature>
<dbReference type="Gene3D" id="3.40.50.10190">
    <property type="entry name" value="BRCT domain"/>
    <property type="match status" value="1"/>
</dbReference>
<evidence type="ECO:0000256" key="3">
    <source>
        <dbReference type="ARBA" id="ARBA00013308"/>
    </source>
</evidence>
<feature type="binding site" evidence="14">
    <location>
        <position position="403"/>
    </location>
    <ligand>
        <name>Zn(2+)</name>
        <dbReference type="ChEBI" id="CHEBI:29105"/>
    </ligand>
</feature>
<dbReference type="SMART" id="SM00278">
    <property type="entry name" value="HhH1"/>
    <property type="match status" value="3"/>
</dbReference>
<dbReference type="SUPFAM" id="SSF52113">
    <property type="entry name" value="BRCT domain"/>
    <property type="match status" value="1"/>
</dbReference>
<dbReference type="GO" id="GO:0003911">
    <property type="term" value="F:DNA ligase (NAD+) activity"/>
    <property type="evidence" value="ECO:0007669"/>
    <property type="project" value="UniProtKB-UniRule"/>
</dbReference>
<dbReference type="InterPro" id="IPR004149">
    <property type="entry name" value="Znf_DNAligase_C4"/>
</dbReference>
<keyword evidence="7 14" id="KW-0227">DNA damage</keyword>
<dbReference type="InterPro" id="IPR003583">
    <property type="entry name" value="Hlx-hairpin-Hlx_DNA-bd_motif"/>
</dbReference>
<dbReference type="NCBIfam" id="NF005932">
    <property type="entry name" value="PRK07956.1"/>
    <property type="match status" value="1"/>
</dbReference>
<keyword evidence="11 14" id="KW-0234">DNA repair</keyword>
<name>A0AA94F2M4_9FLAO</name>
<dbReference type="InterPro" id="IPR001357">
    <property type="entry name" value="BRCT_dom"/>
</dbReference>
<dbReference type="InterPro" id="IPR013839">
    <property type="entry name" value="DNAligase_adenylation"/>
</dbReference>
<evidence type="ECO:0000256" key="6">
    <source>
        <dbReference type="ARBA" id="ARBA00022723"/>
    </source>
</evidence>
<dbReference type="Pfam" id="PF03119">
    <property type="entry name" value="DNA_ligase_ZBD"/>
    <property type="match status" value="1"/>
</dbReference>
<dbReference type="Pfam" id="PF12826">
    <property type="entry name" value="HHH_2"/>
    <property type="match status" value="1"/>
</dbReference>
<dbReference type="InterPro" id="IPR004150">
    <property type="entry name" value="NAD_DNA_ligase_OB"/>
</dbReference>
<comment type="function">
    <text evidence="1 14">DNA ligase that catalyzes the formation of phosphodiester linkages between 5'-phosphoryl and 3'-hydroxyl groups in double-stranded DNA using NAD as a coenzyme and as the energy source for the reaction. It is essential for DNA replication and repair of damaged DNA.</text>
</comment>
<comment type="catalytic activity">
    <reaction evidence="12 14">
        <text>NAD(+) + (deoxyribonucleotide)n-3'-hydroxyl + 5'-phospho-(deoxyribonucleotide)m = (deoxyribonucleotide)n+m + AMP + beta-nicotinamide D-nucleotide.</text>
        <dbReference type="EC" id="6.5.1.2"/>
    </reaction>
</comment>
<dbReference type="PANTHER" id="PTHR23389:SF9">
    <property type="entry name" value="DNA LIGASE"/>
    <property type="match status" value="1"/>
</dbReference>
<keyword evidence="5 14" id="KW-0235">DNA replication</keyword>
<evidence type="ECO:0000259" key="15">
    <source>
        <dbReference type="PROSITE" id="PS50172"/>
    </source>
</evidence>
<dbReference type="GO" id="GO:0006281">
    <property type="term" value="P:DNA repair"/>
    <property type="evidence" value="ECO:0007669"/>
    <property type="project" value="UniProtKB-KW"/>
</dbReference>
<feature type="binding site" evidence="14">
    <location>
        <begin position="80"/>
        <end position="81"/>
    </location>
    <ligand>
        <name>NAD(+)</name>
        <dbReference type="ChEBI" id="CHEBI:57540"/>
    </ligand>
</feature>
<feature type="binding site" evidence="14">
    <location>
        <position position="111"/>
    </location>
    <ligand>
        <name>NAD(+)</name>
        <dbReference type="ChEBI" id="CHEBI:57540"/>
    </ligand>
</feature>
<protein>
    <recommendedName>
        <fullName evidence="3 14">DNA ligase</fullName>
        <ecNumber evidence="2 14">6.5.1.2</ecNumber>
    </recommendedName>
    <alternativeName>
        <fullName evidence="14">Polydeoxyribonucleotide synthase [NAD(+)]</fullName>
    </alternativeName>
</protein>
<dbReference type="CDD" id="cd00114">
    <property type="entry name" value="LIGANc"/>
    <property type="match status" value="1"/>
</dbReference>
<dbReference type="InterPro" id="IPR013840">
    <property type="entry name" value="DNAligase_N"/>
</dbReference>
<dbReference type="Pfam" id="PF00533">
    <property type="entry name" value="BRCT"/>
    <property type="match status" value="1"/>
</dbReference>
<evidence type="ECO:0000256" key="2">
    <source>
        <dbReference type="ARBA" id="ARBA00012722"/>
    </source>
</evidence>
<dbReference type="InterPro" id="IPR041663">
    <property type="entry name" value="DisA/LigA_HHH"/>
</dbReference>
<keyword evidence="6 14" id="KW-0479">Metal-binding</keyword>
<dbReference type="InterPro" id="IPR001679">
    <property type="entry name" value="DNA_ligase"/>
</dbReference>
<dbReference type="GO" id="GO:0046872">
    <property type="term" value="F:metal ion binding"/>
    <property type="evidence" value="ECO:0007669"/>
    <property type="project" value="UniProtKB-KW"/>
</dbReference>
<organism evidence="16">
    <name type="scientific">Flavobacterium columnare</name>
    <dbReference type="NCBI Taxonomy" id="996"/>
    <lineage>
        <taxon>Bacteria</taxon>
        <taxon>Pseudomonadati</taxon>
        <taxon>Bacteroidota</taxon>
        <taxon>Flavobacteriia</taxon>
        <taxon>Flavobacteriales</taxon>
        <taxon>Flavobacteriaceae</taxon>
        <taxon>Flavobacterium</taxon>
    </lineage>
</organism>
<keyword evidence="14" id="KW-0464">Manganese</keyword>
<dbReference type="PANTHER" id="PTHR23389">
    <property type="entry name" value="CHROMOSOME TRANSMISSION FIDELITY FACTOR 18"/>
    <property type="match status" value="1"/>
</dbReference>
<dbReference type="NCBIfam" id="TIGR00575">
    <property type="entry name" value="dnlj"/>
    <property type="match status" value="1"/>
</dbReference>
<dbReference type="PIRSF" id="PIRSF001604">
    <property type="entry name" value="LigA"/>
    <property type="match status" value="1"/>
</dbReference>
<evidence type="ECO:0000256" key="7">
    <source>
        <dbReference type="ARBA" id="ARBA00022763"/>
    </source>
</evidence>
<dbReference type="Gene3D" id="1.10.287.610">
    <property type="entry name" value="Helix hairpin bin"/>
    <property type="match status" value="1"/>
</dbReference>
<evidence type="ECO:0000256" key="12">
    <source>
        <dbReference type="ARBA" id="ARBA00034005"/>
    </source>
</evidence>
<dbReference type="GO" id="GO:0003677">
    <property type="term" value="F:DNA binding"/>
    <property type="evidence" value="ECO:0007669"/>
    <property type="project" value="InterPro"/>
</dbReference>
<dbReference type="InterPro" id="IPR010994">
    <property type="entry name" value="RuvA_2-like"/>
</dbReference>
<feature type="binding site" evidence="14">
    <location>
        <position position="406"/>
    </location>
    <ligand>
        <name>Zn(2+)</name>
        <dbReference type="ChEBI" id="CHEBI:29105"/>
    </ligand>
</feature>
<feature type="binding site" evidence="14">
    <location>
        <position position="285"/>
    </location>
    <ligand>
        <name>NAD(+)</name>
        <dbReference type="ChEBI" id="CHEBI:57540"/>
    </ligand>
</feature>
<keyword evidence="9 14" id="KW-0460">Magnesium</keyword>
<dbReference type="Gene3D" id="6.20.10.30">
    <property type="match status" value="1"/>
</dbReference>
<feature type="binding site" evidence="14">
    <location>
        <begin position="31"/>
        <end position="35"/>
    </location>
    <ligand>
        <name>NAD(+)</name>
        <dbReference type="ChEBI" id="CHEBI:57540"/>
    </ligand>
</feature>
<dbReference type="FunFam" id="1.10.150.20:FF:000007">
    <property type="entry name" value="DNA ligase"/>
    <property type="match status" value="1"/>
</dbReference>
<sequence>MDIFLKIQALRNELNQHNYNYYVLDTPTISDYEFDIKLKELQELEEKHPEYNDFSSPTQRVGGAVTKNFQTIQHEYRMYSLDNSYSKEDLLDWEIRIQKILGNRPVEYTCELKYDGASISITYENGKLLRAATRGDGFQGDDVTQNVKTIKAVPLTLKGDFPEKFEIRGEIILPFAGFEKMNQELIEIGESPYSNPRNTASGSLKLQDSSEVAKRPLDCLLYSLIGTNLPITTQFEGLEKARNWGFKVPIQSKLAYSMQEVFDFIEYWDAHRHEMPYETDGVVIKVNNLDQQEELGYTAKSPRWAIAYKFKAEQVVTKLNSISYQVGRTGAITPVANLEPVQLAGTIVKRASLHNADQIEKLDIRIDDEVFVEKGGEIIPKIIGVDESKRSIHSIKTNYITHCPECQTELIRKEGEAQHYCPNYYGCPPQIIGRIQHYISRKAMDIEGLGGETVALLFKNKLVSNYADLYELKKEQIVVLDRMADKSADNLLIGIEKSKEVTFERVLYALGIRYVGETVAKKLAKHYKSIENLQNSTLEELVTVDEIGVKIAQSLIEFFENQNNLDILNRLRNYGILLELQETTSVVSSDLLKGKNFVVSGVFENISRDELKQLIENNGGKIGSSISSKTHYVVAGKNMGPAKLEKATQLGITILSEEEFNAMLC</sequence>
<dbReference type="GO" id="GO:0005829">
    <property type="term" value="C:cytosol"/>
    <property type="evidence" value="ECO:0007669"/>
    <property type="project" value="TreeGrafter"/>
</dbReference>
<evidence type="ECO:0000256" key="4">
    <source>
        <dbReference type="ARBA" id="ARBA00022598"/>
    </source>
</evidence>
<feature type="binding site" evidence="14">
    <location>
        <position position="421"/>
    </location>
    <ligand>
        <name>Zn(2+)</name>
        <dbReference type="ChEBI" id="CHEBI:29105"/>
    </ligand>
</feature>